<reference evidence="3" key="1">
    <citation type="journal article" date="2014" name="Int. J. Syst. Evol. Microbiol.">
        <title>Complete genome sequence of Corynebacterium casei LMG S-19264T (=DSM 44701T), isolated from a smear-ripened cheese.</title>
        <authorList>
            <consortium name="US DOE Joint Genome Institute (JGI-PGF)"/>
            <person name="Walter F."/>
            <person name="Albersmeier A."/>
            <person name="Kalinowski J."/>
            <person name="Ruckert C."/>
        </authorList>
    </citation>
    <scope>NUCLEOTIDE SEQUENCE</scope>
    <source>
        <strain evidence="3">CGMCC 1.12187</strain>
    </source>
</reference>
<dbReference type="EMBL" id="BMEQ01000015">
    <property type="protein sequence ID" value="GGG62212.1"/>
    <property type="molecule type" value="Genomic_DNA"/>
</dbReference>
<proteinExistence type="predicted"/>
<feature type="domain" description="SLH" evidence="2">
    <location>
        <begin position="337"/>
        <end position="404"/>
    </location>
</feature>
<dbReference type="Proteomes" id="UP000638848">
    <property type="component" value="Unassembled WGS sequence"/>
</dbReference>
<dbReference type="Pfam" id="PF12138">
    <property type="entry name" value="Spherulin4"/>
    <property type="match status" value="1"/>
</dbReference>
<dbReference type="AlphaFoldDB" id="A0A917LWT6"/>
<reference evidence="3" key="2">
    <citation type="submission" date="2020-09" db="EMBL/GenBank/DDBJ databases">
        <authorList>
            <person name="Sun Q."/>
            <person name="Zhou Y."/>
        </authorList>
    </citation>
    <scope>NUCLEOTIDE SEQUENCE</scope>
    <source>
        <strain evidence="3">CGMCC 1.12187</strain>
    </source>
</reference>
<dbReference type="PANTHER" id="PTHR35040:SF9">
    <property type="entry name" value="4-LIKE CELL SURFACE PROTEIN, PUTATIVE (AFU_ORTHOLOGUE AFUA_4G14080)-RELATED"/>
    <property type="match status" value="1"/>
</dbReference>
<feature type="domain" description="SLH" evidence="2">
    <location>
        <begin position="271"/>
        <end position="336"/>
    </location>
</feature>
<evidence type="ECO:0000259" key="2">
    <source>
        <dbReference type="PROSITE" id="PS51272"/>
    </source>
</evidence>
<dbReference type="PROSITE" id="PS51272">
    <property type="entry name" value="SLH"/>
    <property type="match status" value="3"/>
</dbReference>
<feature type="domain" description="SLH" evidence="2">
    <location>
        <begin position="406"/>
        <end position="463"/>
    </location>
</feature>
<dbReference type="PANTHER" id="PTHR35040">
    <property type="match status" value="1"/>
</dbReference>
<feature type="signal peptide" evidence="1">
    <location>
        <begin position="1"/>
        <end position="33"/>
    </location>
</feature>
<evidence type="ECO:0000313" key="3">
    <source>
        <dbReference type="EMBL" id="GGG62212.1"/>
    </source>
</evidence>
<organism evidence="3 4">
    <name type="scientific">Kocuria dechangensis</name>
    <dbReference type="NCBI Taxonomy" id="1176249"/>
    <lineage>
        <taxon>Bacteria</taxon>
        <taxon>Bacillati</taxon>
        <taxon>Actinomycetota</taxon>
        <taxon>Actinomycetes</taxon>
        <taxon>Micrococcales</taxon>
        <taxon>Micrococcaceae</taxon>
        <taxon>Kocuria</taxon>
    </lineage>
</organism>
<name>A0A917LWT6_9MICC</name>
<dbReference type="Pfam" id="PF00395">
    <property type="entry name" value="SLH"/>
    <property type="match status" value="2"/>
</dbReference>
<evidence type="ECO:0000256" key="1">
    <source>
        <dbReference type="SAM" id="SignalP"/>
    </source>
</evidence>
<keyword evidence="1" id="KW-0732">Signal</keyword>
<comment type="caution">
    <text evidence="3">The sequence shown here is derived from an EMBL/GenBank/DDBJ whole genome shotgun (WGS) entry which is preliminary data.</text>
</comment>
<dbReference type="InterPro" id="IPR001119">
    <property type="entry name" value="SLH_dom"/>
</dbReference>
<gene>
    <name evidence="3" type="ORF">GCM10011374_26710</name>
</gene>
<accession>A0A917LWT6</accession>
<dbReference type="InterPro" id="IPR021986">
    <property type="entry name" value="Spherulin4"/>
</dbReference>
<protein>
    <recommendedName>
        <fullName evidence="2">SLH domain-containing protein</fullName>
    </recommendedName>
</protein>
<keyword evidence="4" id="KW-1185">Reference proteome</keyword>
<evidence type="ECO:0000313" key="4">
    <source>
        <dbReference type="Proteomes" id="UP000638848"/>
    </source>
</evidence>
<sequence>MSRTPSSPRARRLAAGALAAGLLAPLAVTGAGAATTTGAQHQLIPAYFYPEPADDLWPTMCSTAKSSTVIVNPHNGPGADYDSDYARVIDDCRAAGQKLVGYVHTGYADRPLSEVKADIDRFYRFYAVQGIFLDEMSNDAADRDYYRQLHDHIKAQNAGHTVVGNPGAAASSNWQLAVTDVVVVFENTAAVYDTWVAPSWTLQAPSGEIAHLVHTTSSAQRDRTAHLSAQRNAGHVFLTDDVMANPWDTLPGYWGTDPGAWAPPGDLSSPTTSPFADVATAQQFYPEMAWMADRGISTGWALSDGTSLYRPFEAVNRDAMAAFLYRLAGSPAYTAPPTSPFKDVATTQKFYKEMAWLAEQGISTGWAHSDGTRSYRPFEAVNRDAMAAFLYRLAGSPAYTAPPDSPFKDVATTQKFYQEMAWLAEQGISTGWAHSDGTRSYRPLDHIKRDAMAAFLFRLSPLL</sequence>
<feature type="chain" id="PRO_5036803537" description="SLH domain-containing protein" evidence="1">
    <location>
        <begin position="34"/>
        <end position="463"/>
    </location>
</feature>